<feature type="domain" description="Flagellin C-terminal" evidence="8">
    <location>
        <begin position="316"/>
        <end position="396"/>
    </location>
</feature>
<dbReference type="Pfam" id="PF00669">
    <property type="entry name" value="Flagellin_N"/>
    <property type="match status" value="1"/>
</dbReference>
<accession>A0ABV2AA49</accession>
<dbReference type="RefSeq" id="WP_352889129.1">
    <property type="nucleotide sequence ID" value="NZ_JBEPIJ010000008.1"/>
</dbReference>
<gene>
    <name evidence="9" type="primary">flgL</name>
    <name evidence="9" type="ORF">ABSH63_08970</name>
</gene>
<evidence type="ECO:0000256" key="5">
    <source>
        <dbReference type="ARBA" id="ARBA00023143"/>
    </source>
</evidence>
<evidence type="ECO:0000313" key="10">
    <source>
        <dbReference type="Proteomes" id="UP001465331"/>
    </source>
</evidence>
<dbReference type="Gene3D" id="1.20.1330.10">
    <property type="entry name" value="f41 fragment of flagellin, N-terminal domain"/>
    <property type="match status" value="1"/>
</dbReference>
<keyword evidence="6" id="KW-0175">Coiled coil</keyword>
<dbReference type="EMBL" id="JBEPIJ010000008">
    <property type="protein sequence ID" value="MES0874133.1"/>
    <property type="molecule type" value="Genomic_DNA"/>
</dbReference>
<keyword evidence="9" id="KW-0969">Cilium</keyword>
<proteinExistence type="inferred from homology"/>
<evidence type="ECO:0000256" key="6">
    <source>
        <dbReference type="SAM" id="Coils"/>
    </source>
</evidence>
<comment type="subcellular location">
    <subcellularLocation>
        <location evidence="1">Bacterial flagellum</location>
    </subcellularLocation>
    <subcellularLocation>
        <location evidence="2">Secreted</location>
    </subcellularLocation>
</comment>
<organism evidence="9 10">
    <name type="scientific">Sinimarinibacterium thermocellulolyticum</name>
    <dbReference type="NCBI Taxonomy" id="3170016"/>
    <lineage>
        <taxon>Bacteria</taxon>
        <taxon>Pseudomonadati</taxon>
        <taxon>Pseudomonadota</taxon>
        <taxon>Gammaproteobacteria</taxon>
        <taxon>Nevskiales</taxon>
        <taxon>Nevskiaceae</taxon>
        <taxon>Sinimarinibacterium</taxon>
    </lineage>
</organism>
<keyword evidence="9" id="KW-0966">Cell projection</keyword>
<dbReference type="SUPFAM" id="SSF64518">
    <property type="entry name" value="Phase 1 flagellin"/>
    <property type="match status" value="1"/>
</dbReference>
<comment type="similarity">
    <text evidence="3">Belongs to the bacterial flagellin family.</text>
</comment>
<protein>
    <submittedName>
        <fullName evidence="9">Flagellar hook-associated protein FlgL</fullName>
    </submittedName>
</protein>
<dbReference type="Pfam" id="PF00700">
    <property type="entry name" value="Flagellin_C"/>
    <property type="match status" value="1"/>
</dbReference>
<evidence type="ECO:0000259" key="7">
    <source>
        <dbReference type="Pfam" id="PF00669"/>
    </source>
</evidence>
<dbReference type="NCBIfam" id="TIGR02550">
    <property type="entry name" value="flagell_flgL"/>
    <property type="match status" value="1"/>
</dbReference>
<sequence length="397" mass="42120">MRVSTLLLHQRSLDLMQMQQQNLLRTQTQLATQQKLLTAADDPGDWAAAMGMDQLLAQARRYQSNAEAAQHRLSLEESALAEAQDVLAHARELAIQANSSTQSPQTRAVIAQELQGLRAQLLAIANRDDGQGRYLFAGARDAAEPFSWNGSSASYAGDDAPRLLAIGNARSIAVGDAGSAVFMGLATGDGQVQVSADVANTGATHLQQAQLRNPAAYDGNAFSLRFVGGSVEIRDAADTLVETRSYEPGSSLQVNGVELRFAGTPADGDRYHIEPSTQQDMFALLDKLANIVAGPQQTTGERAGAQTAMQQALSELEAAQARLSSIRTGAGLRLGAAQDAAAMLSAQTVEAESALSKLRDVDVAEAASRLQRELLALQAAQAAHARVQGLSLFDYLR</sequence>
<evidence type="ECO:0000256" key="2">
    <source>
        <dbReference type="ARBA" id="ARBA00004613"/>
    </source>
</evidence>
<evidence type="ECO:0000256" key="1">
    <source>
        <dbReference type="ARBA" id="ARBA00004365"/>
    </source>
</evidence>
<dbReference type="Proteomes" id="UP001465331">
    <property type="component" value="Unassembled WGS sequence"/>
</dbReference>
<dbReference type="InterPro" id="IPR046358">
    <property type="entry name" value="Flagellin_C"/>
</dbReference>
<dbReference type="PANTHER" id="PTHR42792:SF1">
    <property type="entry name" value="FLAGELLAR HOOK-ASSOCIATED PROTEIN 3"/>
    <property type="match status" value="1"/>
</dbReference>
<comment type="caution">
    <text evidence="9">The sequence shown here is derived from an EMBL/GenBank/DDBJ whole genome shotgun (WGS) entry which is preliminary data.</text>
</comment>
<feature type="coiled-coil region" evidence="6">
    <location>
        <begin position="52"/>
        <end position="86"/>
    </location>
</feature>
<keyword evidence="9" id="KW-0282">Flagellum</keyword>
<evidence type="ECO:0000256" key="4">
    <source>
        <dbReference type="ARBA" id="ARBA00022525"/>
    </source>
</evidence>
<dbReference type="InterPro" id="IPR001492">
    <property type="entry name" value="Flagellin"/>
</dbReference>
<name>A0ABV2AA49_9GAMM</name>
<evidence type="ECO:0000259" key="8">
    <source>
        <dbReference type="Pfam" id="PF00700"/>
    </source>
</evidence>
<evidence type="ECO:0000256" key="3">
    <source>
        <dbReference type="ARBA" id="ARBA00005709"/>
    </source>
</evidence>
<keyword evidence="5" id="KW-0975">Bacterial flagellum</keyword>
<keyword evidence="10" id="KW-1185">Reference proteome</keyword>
<feature type="domain" description="Flagellin N-terminal" evidence="7">
    <location>
        <begin position="3"/>
        <end position="139"/>
    </location>
</feature>
<reference evidence="9 10" key="1">
    <citation type="submission" date="2024-06" db="EMBL/GenBank/DDBJ databases">
        <authorList>
            <person name="Li Z."/>
            <person name="Jiang Y."/>
        </authorList>
    </citation>
    <scope>NUCLEOTIDE SEQUENCE [LARGE SCALE GENOMIC DNA]</scope>
    <source>
        <strain evidence="9 10">HSW-8</strain>
    </source>
</reference>
<dbReference type="InterPro" id="IPR013384">
    <property type="entry name" value="Flagell_FlgL"/>
</dbReference>
<dbReference type="InterPro" id="IPR001029">
    <property type="entry name" value="Flagellin_N"/>
</dbReference>
<keyword evidence="4" id="KW-0964">Secreted</keyword>
<evidence type="ECO:0000313" key="9">
    <source>
        <dbReference type="EMBL" id="MES0874133.1"/>
    </source>
</evidence>
<dbReference type="PANTHER" id="PTHR42792">
    <property type="entry name" value="FLAGELLIN"/>
    <property type="match status" value="1"/>
</dbReference>